<reference evidence="2" key="3">
    <citation type="submission" date="2025-08" db="UniProtKB">
        <authorList>
            <consortium name="RefSeq"/>
        </authorList>
    </citation>
    <scope>IDENTIFICATION</scope>
    <source>
        <strain evidence="2">CBS 342.82</strain>
    </source>
</reference>
<sequence>MASAIVIRTPTFSKVRTSAGFVAPDLPFLTEKWHVTHSTLPMWKDKRNVAITYEPIASSNAADAQRINDLVSYQGLESTKVSTVKGVDTAATAGSLGEWNWRGSGWLKPITSHWEVIGWGTEEATANKWVVTIFAKTLFTPAGIDVYSKDRTGLSAATIADIKAGLAGTGDEDVKQMAAELFEVVVNDESKTTKEQ</sequence>
<protein>
    <submittedName>
        <fullName evidence="2">Uncharacterized protein</fullName>
    </submittedName>
</protein>
<proteinExistence type="predicted"/>
<name>A0A6J3M1Z6_9PEZI</name>
<reference evidence="2" key="1">
    <citation type="submission" date="2020-01" db="EMBL/GenBank/DDBJ databases">
        <authorList>
            <consortium name="DOE Joint Genome Institute"/>
            <person name="Haridas S."/>
            <person name="Albert R."/>
            <person name="Binder M."/>
            <person name="Bloem J."/>
            <person name="Labutti K."/>
            <person name="Salamov A."/>
            <person name="Andreopoulos B."/>
            <person name="Baker S.E."/>
            <person name="Barry K."/>
            <person name="Bills G."/>
            <person name="Bluhm B.H."/>
            <person name="Cannon C."/>
            <person name="Castanera R."/>
            <person name="Culley D.E."/>
            <person name="Daum C."/>
            <person name="Ezra D."/>
            <person name="Gonzalez J.B."/>
            <person name="Henrissat B."/>
            <person name="Kuo A."/>
            <person name="Liang C."/>
            <person name="Lipzen A."/>
            <person name="Lutzoni F."/>
            <person name="Magnuson J."/>
            <person name="Mondo S."/>
            <person name="Nolan M."/>
            <person name="Ohm R."/>
            <person name="Pangilinan J."/>
            <person name="Park H.-J."/>
            <person name="Ramirez L."/>
            <person name="Alfaro M."/>
            <person name="Sun H."/>
            <person name="Tritt A."/>
            <person name="Yoshinaga Y."/>
            <person name="Zwiers L.-H."/>
            <person name="Turgeon B.G."/>
            <person name="Goodwin S.B."/>
            <person name="Spatafora J.W."/>
            <person name="Crous P.W."/>
            <person name="Grigoriev I.V."/>
        </authorList>
    </citation>
    <scope>NUCLEOTIDE SEQUENCE</scope>
    <source>
        <strain evidence="2">CBS 342.82</strain>
    </source>
</reference>
<organism evidence="2">
    <name type="scientific">Dissoconium aciculare CBS 342.82</name>
    <dbReference type="NCBI Taxonomy" id="1314786"/>
    <lineage>
        <taxon>Eukaryota</taxon>
        <taxon>Fungi</taxon>
        <taxon>Dikarya</taxon>
        <taxon>Ascomycota</taxon>
        <taxon>Pezizomycotina</taxon>
        <taxon>Dothideomycetes</taxon>
        <taxon>Dothideomycetidae</taxon>
        <taxon>Mycosphaerellales</taxon>
        <taxon>Dissoconiaceae</taxon>
        <taxon>Dissoconium</taxon>
    </lineage>
</organism>
<gene>
    <name evidence="2" type="ORF">K489DRAFT_401828</name>
</gene>
<dbReference type="OrthoDB" id="9975758at2759"/>
<dbReference type="GeneID" id="54364835"/>
<evidence type="ECO:0000313" key="2">
    <source>
        <dbReference type="RefSeq" id="XP_033459067.1"/>
    </source>
</evidence>
<accession>A0A6J3M1Z6</accession>
<dbReference type="AlphaFoldDB" id="A0A6J3M1Z6"/>
<dbReference type="Proteomes" id="UP000504637">
    <property type="component" value="Unplaced"/>
</dbReference>
<evidence type="ECO:0000313" key="1">
    <source>
        <dbReference type="Proteomes" id="UP000504637"/>
    </source>
</evidence>
<reference evidence="2" key="2">
    <citation type="submission" date="2020-04" db="EMBL/GenBank/DDBJ databases">
        <authorList>
            <consortium name="NCBI Genome Project"/>
        </authorList>
    </citation>
    <scope>NUCLEOTIDE SEQUENCE</scope>
    <source>
        <strain evidence="2">CBS 342.82</strain>
    </source>
</reference>
<dbReference type="RefSeq" id="XP_033459067.1">
    <property type="nucleotide sequence ID" value="XM_033607035.1"/>
</dbReference>
<keyword evidence="1" id="KW-1185">Reference proteome</keyword>